<feature type="compositionally biased region" description="Low complexity" evidence="1">
    <location>
        <begin position="171"/>
        <end position="193"/>
    </location>
</feature>
<accession>A0A9P6VZF9</accession>
<dbReference type="InterPro" id="IPR012336">
    <property type="entry name" value="Thioredoxin-like_fold"/>
</dbReference>
<gene>
    <name evidence="3" type="ORF">C6P46_005181</name>
</gene>
<keyword evidence="4" id="KW-1185">Reference proteome</keyword>
<dbReference type="Gene3D" id="3.40.30.10">
    <property type="entry name" value="Glutaredoxin"/>
    <property type="match status" value="1"/>
</dbReference>
<dbReference type="Pfam" id="PF13905">
    <property type="entry name" value="Thioredoxin_8"/>
    <property type="match status" value="1"/>
</dbReference>
<feature type="domain" description="Thioredoxin-like fold" evidence="2">
    <location>
        <begin position="100"/>
        <end position="163"/>
    </location>
</feature>
<evidence type="ECO:0000256" key="1">
    <source>
        <dbReference type="SAM" id="MobiDB-lite"/>
    </source>
</evidence>
<dbReference type="EMBL" id="PUHQ01000054">
    <property type="protein sequence ID" value="KAG0659404.1"/>
    <property type="molecule type" value="Genomic_DNA"/>
</dbReference>
<dbReference type="OrthoDB" id="409136at2759"/>
<proteinExistence type="predicted"/>
<sequence length="342" mass="37957">MTDAHLSPSGGKTVSFDDVPSLSTNANSSAAPPAPVPAPAAVPARPANKRRRSSLKQGTAMPYRPDKEYYSHPDPLLRRLRLRNGYGKEVDLDREFKDAKLVLFLFGATWRNCIMEPYDNVANFARRHPHQCKVVYVSADSNERAFEQNTRQKPWLAMEWNDGSNMETPGAPLDESSSASDPSSSSSSEPLEPFLLAGDPDLEDEVHHSDPKGELYLRPFSRVYLAEKWDVLAVPNLVVYHLPSRKILTQHARFDLLKDNKIESTWAKWSEGEKIDFGVADADGHESAHTDLAYALRWSIALAVVASTYAISVRSGAIPDVISQWTASFSKTYLFGATAIPQ</sequence>
<dbReference type="Proteomes" id="UP000777482">
    <property type="component" value="Unassembled WGS sequence"/>
</dbReference>
<feature type="region of interest" description="Disordered" evidence="1">
    <location>
        <begin position="166"/>
        <end position="194"/>
    </location>
</feature>
<reference evidence="3 4" key="1">
    <citation type="submission" date="2020-11" db="EMBL/GenBank/DDBJ databases">
        <title>Kefir isolates.</title>
        <authorList>
            <person name="Marcisauskas S."/>
            <person name="Kim Y."/>
            <person name="Blasche S."/>
        </authorList>
    </citation>
    <scope>NUCLEOTIDE SEQUENCE [LARGE SCALE GENOMIC DNA]</scope>
    <source>
        <strain evidence="3 4">KR</strain>
    </source>
</reference>
<feature type="region of interest" description="Disordered" evidence="1">
    <location>
        <begin position="1"/>
        <end position="68"/>
    </location>
</feature>
<dbReference type="AlphaFoldDB" id="A0A9P6VZF9"/>
<evidence type="ECO:0000313" key="3">
    <source>
        <dbReference type="EMBL" id="KAG0659404.1"/>
    </source>
</evidence>
<name>A0A9P6VZF9_RHOMI</name>
<organism evidence="3 4">
    <name type="scientific">Rhodotorula mucilaginosa</name>
    <name type="common">Yeast</name>
    <name type="synonym">Rhodotorula rubra</name>
    <dbReference type="NCBI Taxonomy" id="5537"/>
    <lineage>
        <taxon>Eukaryota</taxon>
        <taxon>Fungi</taxon>
        <taxon>Dikarya</taxon>
        <taxon>Basidiomycota</taxon>
        <taxon>Pucciniomycotina</taxon>
        <taxon>Microbotryomycetes</taxon>
        <taxon>Sporidiobolales</taxon>
        <taxon>Sporidiobolaceae</taxon>
        <taxon>Rhodotorula</taxon>
    </lineage>
</organism>
<comment type="caution">
    <text evidence="3">The sequence shown here is derived from an EMBL/GenBank/DDBJ whole genome shotgun (WGS) entry which is preliminary data.</text>
</comment>
<protein>
    <recommendedName>
        <fullName evidence="2">Thioredoxin-like fold domain-containing protein</fullName>
    </recommendedName>
</protein>
<evidence type="ECO:0000259" key="2">
    <source>
        <dbReference type="Pfam" id="PF13905"/>
    </source>
</evidence>
<evidence type="ECO:0000313" key="4">
    <source>
        <dbReference type="Proteomes" id="UP000777482"/>
    </source>
</evidence>